<gene>
    <name evidence="6" type="ORF">BJ982_005818</name>
</gene>
<feature type="region of interest" description="Disordered" evidence="4">
    <location>
        <begin position="441"/>
        <end position="473"/>
    </location>
</feature>
<dbReference type="PANTHER" id="PTHR48081">
    <property type="entry name" value="AB HYDROLASE SUPERFAMILY PROTEIN C4A8.06C"/>
    <property type="match status" value="1"/>
</dbReference>
<dbReference type="Proteomes" id="UP000542210">
    <property type="component" value="Unassembled WGS sequence"/>
</dbReference>
<organism evidence="6 7">
    <name type="scientific">Sphaerisporangium siamense</name>
    <dbReference type="NCBI Taxonomy" id="795645"/>
    <lineage>
        <taxon>Bacteria</taxon>
        <taxon>Bacillati</taxon>
        <taxon>Actinomycetota</taxon>
        <taxon>Actinomycetes</taxon>
        <taxon>Streptosporangiales</taxon>
        <taxon>Streptosporangiaceae</taxon>
        <taxon>Sphaerisporangium</taxon>
    </lineage>
</organism>
<keyword evidence="2" id="KW-0378">Hydrolase</keyword>
<comment type="similarity">
    <text evidence="1">Belongs to the 'GDXG' lipolytic enzyme family.</text>
</comment>
<protein>
    <submittedName>
        <fullName evidence="6">Acetyl esterase/lipase</fullName>
    </submittedName>
</protein>
<dbReference type="RefSeq" id="WP_275411686.1">
    <property type="nucleotide sequence ID" value="NZ_BOOV01000012.1"/>
</dbReference>
<proteinExistence type="inferred from homology"/>
<evidence type="ECO:0000313" key="7">
    <source>
        <dbReference type="Proteomes" id="UP000542210"/>
    </source>
</evidence>
<evidence type="ECO:0000256" key="1">
    <source>
        <dbReference type="ARBA" id="ARBA00010515"/>
    </source>
</evidence>
<dbReference type="PROSITE" id="PS01174">
    <property type="entry name" value="LIPASE_GDXG_SER"/>
    <property type="match status" value="1"/>
</dbReference>
<dbReference type="InterPro" id="IPR050300">
    <property type="entry name" value="GDXG_lipolytic_enzyme"/>
</dbReference>
<feature type="domain" description="Alpha/beta hydrolase fold-3" evidence="5">
    <location>
        <begin position="197"/>
        <end position="395"/>
    </location>
</feature>
<evidence type="ECO:0000256" key="4">
    <source>
        <dbReference type="SAM" id="MobiDB-lite"/>
    </source>
</evidence>
<feature type="region of interest" description="Disordered" evidence="4">
    <location>
        <begin position="76"/>
        <end position="145"/>
    </location>
</feature>
<sequence>MEQEIDVDVHPVYPVSWRAGAFNGLLRGTTKPISAILLRHSVGMTVLARLAALGERLPLMAPPEVEIIKDSDLLRPTHITTRNPSEPPLVPTTDHAPERAPSEATSEAARSGAVRPAGEAGPPTIWDADAAEDPPESADGSGKRCAERFGCGGGSGDGGRDTGQAGEAVARARQRRGSACGSEWVRAGHDLDEHKVVLYFHGGAYFLCSPATHRPITWRLSAVARRPVFAFDYRQGPEHSLAESLSDALGAYDELLDRGYDARDVVLAGDSAGGHLTLAALLALRDRGAPLPAAAICLSPWADLSGARRSANRWADPILPAGRVDWLARRWTAGLDRRDPLVSPVYGDYSGLPPLMVVTGSTEVLRDEGRRVALQARRAGVKVTYEEWHRMPHAFPILADVLPEARLIFRHIERFLLAVSGTTPAESSSASWSAASATEVTCAAHADSPADPATLSALDVVPPPEPEPDSAAA</sequence>
<dbReference type="GO" id="GO:0016787">
    <property type="term" value="F:hydrolase activity"/>
    <property type="evidence" value="ECO:0007669"/>
    <property type="project" value="UniProtKB-KW"/>
</dbReference>
<dbReference type="InterPro" id="IPR029058">
    <property type="entry name" value="AB_hydrolase_fold"/>
</dbReference>
<evidence type="ECO:0000259" key="5">
    <source>
        <dbReference type="Pfam" id="PF07859"/>
    </source>
</evidence>
<dbReference type="InterPro" id="IPR013094">
    <property type="entry name" value="AB_hydrolase_3"/>
</dbReference>
<dbReference type="PANTHER" id="PTHR48081:SF8">
    <property type="entry name" value="ALPHA_BETA HYDROLASE FOLD-3 DOMAIN-CONTAINING PROTEIN-RELATED"/>
    <property type="match status" value="1"/>
</dbReference>
<dbReference type="Pfam" id="PF07859">
    <property type="entry name" value="Abhydrolase_3"/>
    <property type="match status" value="1"/>
</dbReference>
<dbReference type="Gene3D" id="3.40.50.1820">
    <property type="entry name" value="alpha/beta hydrolase"/>
    <property type="match status" value="1"/>
</dbReference>
<dbReference type="InterPro" id="IPR033140">
    <property type="entry name" value="Lipase_GDXG_put_SER_AS"/>
</dbReference>
<accession>A0A7W7GD81</accession>
<keyword evidence="7" id="KW-1185">Reference proteome</keyword>
<feature type="active site" evidence="3">
    <location>
        <position position="271"/>
    </location>
</feature>
<evidence type="ECO:0000313" key="6">
    <source>
        <dbReference type="EMBL" id="MBB4704274.1"/>
    </source>
</evidence>
<evidence type="ECO:0000256" key="3">
    <source>
        <dbReference type="PROSITE-ProRule" id="PRU10038"/>
    </source>
</evidence>
<dbReference type="AlphaFoldDB" id="A0A7W7GD81"/>
<reference evidence="6 7" key="1">
    <citation type="submission" date="2020-08" db="EMBL/GenBank/DDBJ databases">
        <title>Sequencing the genomes of 1000 actinobacteria strains.</title>
        <authorList>
            <person name="Klenk H.-P."/>
        </authorList>
    </citation>
    <scope>NUCLEOTIDE SEQUENCE [LARGE SCALE GENOMIC DNA]</scope>
    <source>
        <strain evidence="6 7">DSM 45784</strain>
    </source>
</reference>
<dbReference type="SUPFAM" id="SSF53474">
    <property type="entry name" value="alpha/beta-Hydrolases"/>
    <property type="match status" value="1"/>
</dbReference>
<dbReference type="EMBL" id="JACHND010000001">
    <property type="protein sequence ID" value="MBB4704274.1"/>
    <property type="molecule type" value="Genomic_DNA"/>
</dbReference>
<dbReference type="PROSITE" id="PS01173">
    <property type="entry name" value="LIPASE_GDXG_HIS"/>
    <property type="match status" value="1"/>
</dbReference>
<comment type="caution">
    <text evidence="6">The sequence shown here is derived from an EMBL/GenBank/DDBJ whole genome shotgun (WGS) entry which is preliminary data.</text>
</comment>
<dbReference type="InterPro" id="IPR002168">
    <property type="entry name" value="Lipase_GDXG_HIS_AS"/>
</dbReference>
<evidence type="ECO:0000256" key="2">
    <source>
        <dbReference type="ARBA" id="ARBA00022801"/>
    </source>
</evidence>
<name>A0A7W7GD81_9ACTN</name>